<organism evidence="2 3">
    <name type="scientific">Polyplosphaeria fusca</name>
    <dbReference type="NCBI Taxonomy" id="682080"/>
    <lineage>
        <taxon>Eukaryota</taxon>
        <taxon>Fungi</taxon>
        <taxon>Dikarya</taxon>
        <taxon>Ascomycota</taxon>
        <taxon>Pezizomycotina</taxon>
        <taxon>Dothideomycetes</taxon>
        <taxon>Pleosporomycetidae</taxon>
        <taxon>Pleosporales</taxon>
        <taxon>Tetraplosphaeriaceae</taxon>
        <taxon>Polyplosphaeria</taxon>
    </lineage>
</organism>
<accession>A0A9P4R0S4</accession>
<protein>
    <submittedName>
        <fullName evidence="2">Uncharacterized protein</fullName>
    </submittedName>
</protein>
<dbReference type="Proteomes" id="UP000799444">
    <property type="component" value="Unassembled WGS sequence"/>
</dbReference>
<name>A0A9P4R0S4_9PLEO</name>
<sequence>MKAFTTLTLFSFYAITALAVGSCPGNEQQVSDNQGHRQCCPGTLTSCDGNKTCCCIQDGCSGSDCKVNGTCKAKVALDDSDFSSKVSSATGSGETASATATATGAAQNTGAAGMNEVSLAAIAGLTGVAGIMNTI</sequence>
<feature type="signal peptide" evidence="1">
    <location>
        <begin position="1"/>
        <end position="19"/>
    </location>
</feature>
<evidence type="ECO:0000313" key="2">
    <source>
        <dbReference type="EMBL" id="KAF2736509.1"/>
    </source>
</evidence>
<keyword evidence="3" id="KW-1185">Reference proteome</keyword>
<dbReference type="OrthoDB" id="4777134at2759"/>
<keyword evidence="1" id="KW-0732">Signal</keyword>
<dbReference type="PROSITE" id="PS51257">
    <property type="entry name" value="PROKAR_LIPOPROTEIN"/>
    <property type="match status" value="1"/>
</dbReference>
<gene>
    <name evidence="2" type="ORF">EJ04DRAFT_562374</name>
</gene>
<dbReference type="AlphaFoldDB" id="A0A9P4R0S4"/>
<proteinExistence type="predicted"/>
<reference evidence="2" key="1">
    <citation type="journal article" date="2020" name="Stud. Mycol.">
        <title>101 Dothideomycetes genomes: a test case for predicting lifestyles and emergence of pathogens.</title>
        <authorList>
            <person name="Haridas S."/>
            <person name="Albert R."/>
            <person name="Binder M."/>
            <person name="Bloem J."/>
            <person name="Labutti K."/>
            <person name="Salamov A."/>
            <person name="Andreopoulos B."/>
            <person name="Baker S."/>
            <person name="Barry K."/>
            <person name="Bills G."/>
            <person name="Bluhm B."/>
            <person name="Cannon C."/>
            <person name="Castanera R."/>
            <person name="Culley D."/>
            <person name="Daum C."/>
            <person name="Ezra D."/>
            <person name="Gonzalez J."/>
            <person name="Henrissat B."/>
            <person name="Kuo A."/>
            <person name="Liang C."/>
            <person name="Lipzen A."/>
            <person name="Lutzoni F."/>
            <person name="Magnuson J."/>
            <person name="Mondo S."/>
            <person name="Nolan M."/>
            <person name="Ohm R."/>
            <person name="Pangilinan J."/>
            <person name="Park H.-J."/>
            <person name="Ramirez L."/>
            <person name="Alfaro M."/>
            <person name="Sun H."/>
            <person name="Tritt A."/>
            <person name="Yoshinaga Y."/>
            <person name="Zwiers L.-H."/>
            <person name="Turgeon B."/>
            <person name="Goodwin S."/>
            <person name="Spatafora J."/>
            <person name="Crous P."/>
            <person name="Grigoriev I."/>
        </authorList>
    </citation>
    <scope>NUCLEOTIDE SEQUENCE</scope>
    <source>
        <strain evidence="2">CBS 125425</strain>
    </source>
</reference>
<evidence type="ECO:0000313" key="3">
    <source>
        <dbReference type="Proteomes" id="UP000799444"/>
    </source>
</evidence>
<evidence type="ECO:0000256" key="1">
    <source>
        <dbReference type="SAM" id="SignalP"/>
    </source>
</evidence>
<dbReference type="EMBL" id="ML996124">
    <property type="protein sequence ID" value="KAF2736509.1"/>
    <property type="molecule type" value="Genomic_DNA"/>
</dbReference>
<feature type="chain" id="PRO_5040210481" evidence="1">
    <location>
        <begin position="20"/>
        <end position="135"/>
    </location>
</feature>
<comment type="caution">
    <text evidence="2">The sequence shown here is derived from an EMBL/GenBank/DDBJ whole genome shotgun (WGS) entry which is preliminary data.</text>
</comment>